<dbReference type="Proteomes" id="UP001065613">
    <property type="component" value="Chromosome"/>
</dbReference>
<organism evidence="1">
    <name type="scientific">Woronichinia naegeliana WA131</name>
    <dbReference type="NCBI Taxonomy" id="2824559"/>
    <lineage>
        <taxon>Bacteria</taxon>
        <taxon>Bacillati</taxon>
        <taxon>Cyanobacteriota</taxon>
        <taxon>Cyanophyceae</taxon>
        <taxon>Synechococcales</taxon>
        <taxon>Coelosphaeriaceae</taxon>
        <taxon>Woronichinia</taxon>
    </lineage>
</organism>
<gene>
    <name evidence="1" type="ORF">KA717_09050</name>
</gene>
<dbReference type="Pfam" id="PF08012">
    <property type="entry name" value="DUF1702"/>
    <property type="match status" value="1"/>
</dbReference>
<dbReference type="EMBL" id="CP073041">
    <property type="protein sequence ID" value="UXE62832.1"/>
    <property type="molecule type" value="Genomic_DNA"/>
</dbReference>
<name>A0A977PXP1_9CYAN</name>
<reference evidence="1" key="1">
    <citation type="submission" date="2021-04" db="EMBL/GenBank/DDBJ databases">
        <title>Genome sequence of Woronichinia naegeliana from Washington state freshwater lake bloom.</title>
        <authorList>
            <person name="Dreher T.W."/>
        </authorList>
    </citation>
    <scope>NUCLEOTIDE SEQUENCE</scope>
    <source>
        <strain evidence="1">WA131</strain>
    </source>
</reference>
<accession>A0A977PXP1</accession>
<dbReference type="KEGG" id="wna:KA717_09050"/>
<evidence type="ECO:0000313" key="1">
    <source>
        <dbReference type="EMBL" id="UXE62832.1"/>
    </source>
</evidence>
<dbReference type="InterPro" id="IPR012964">
    <property type="entry name" value="DUF1702"/>
</dbReference>
<dbReference type="AlphaFoldDB" id="A0A977PXP1"/>
<sequence>MPSQLIEPLSPPSATSSSFLQPISWGKVKRRFLGISLEEVTVIRRGFQITDPQKQERVEQIGMTFLTGYHGAIAAESLEKLVIELNAIDSEYQGFAYEGAAMGLTLSDFFTPWQGNRLQPFLTGAGDTYVYLAYVGMGWALSRLPGGISRYLPTLNRADNSQSQSSLLGWLAIDGYGFHQGYFYWRAQVEKQSIPKNLSGYAVRAFDQGLGRSLCFVLGLDVKRIAATIQLFSETRRADLWSGVGLASAYAGGLSPSEMMELGELSQTYLPDLAQGIAFAAKARLRAGYLPKHTEQICQLIWQQSSVAVAVITDEALVNLPVDDITPAYEFWRSRIKNKFKV</sequence>
<proteinExistence type="predicted"/>
<protein>
    <submittedName>
        <fullName evidence="1">DUF1702 family protein</fullName>
    </submittedName>
</protein>